<evidence type="ECO:0000256" key="1">
    <source>
        <dbReference type="SAM" id="Phobius"/>
    </source>
</evidence>
<dbReference type="PANTHER" id="PTHR46862">
    <property type="entry name" value="OS07G0661900 PROTEIN"/>
    <property type="match status" value="1"/>
</dbReference>
<feature type="transmembrane region" description="Helical" evidence="1">
    <location>
        <begin position="21"/>
        <end position="46"/>
    </location>
</feature>
<dbReference type="InterPro" id="IPR011990">
    <property type="entry name" value="TPR-like_helical_dom_sf"/>
</dbReference>
<evidence type="ECO:0000313" key="2">
    <source>
        <dbReference type="EMBL" id="CAK0905484.1"/>
    </source>
</evidence>
<proteinExistence type="predicted"/>
<protein>
    <recommendedName>
        <fullName evidence="4">Pentacotripeptide-repeat region of PRORP domain-containing protein</fullName>
    </recommendedName>
</protein>
<keyword evidence="1" id="KW-0812">Transmembrane</keyword>
<dbReference type="Gene3D" id="1.25.40.10">
    <property type="entry name" value="Tetratricopeptide repeat domain"/>
    <property type="match status" value="1"/>
</dbReference>
<dbReference type="NCBIfam" id="TIGR00756">
    <property type="entry name" value="PPR"/>
    <property type="match status" value="1"/>
</dbReference>
<gene>
    <name evidence="2" type="ORF">PCOR1329_LOCUS81181</name>
</gene>
<dbReference type="Pfam" id="PF01535">
    <property type="entry name" value="PPR"/>
    <property type="match status" value="1"/>
</dbReference>
<accession>A0ABN9XZA8</accession>
<dbReference type="PANTHER" id="PTHR46862:SF5">
    <property type="entry name" value="OS02G0170000 PROTEIN"/>
    <property type="match status" value="1"/>
</dbReference>
<dbReference type="InterPro" id="IPR002885">
    <property type="entry name" value="PPR_rpt"/>
</dbReference>
<sequence>MLLSTAKVLQTSLRKLSGGRAARSVGMGVVVFGAAFSALSFASIIFRGSLGYATIDVDMFLLSFGSFCYLLHSCTTNSQGNNNKVNTAMFTKSFIGKVVFPGMRRVCRADSVEKRGPLKTQGNSHGNSKVLGEQLGHGRRRPRFDVYMRECVQREGVPHTLAKVSEVMRVSIRLGSRITAVKLFDQMLKKGAVPDAHLIDKAVSNNFFQLVVDTLDDKRIQTDGLALLDLIWAHGIEPSPSTQNCLLSAWKDQPPERVVEYFVKMKSAGITLSNWACRSVVVAYGRSDPAFVLKVSNEMERSGIQLQRKAYIAVLGACLQLGMRNKAEELFMKMADHEVAPIAKIYGIMVKVYSFSCQFGKAIAVFDAMREQSFEPDRCSYHHAIRSCVASGRVEYAVELYRDAVQAKVCLFTSTCGILRRACSDGGWKCLASKFKELPSQQITLMNEAEVA</sequence>
<reference evidence="2" key="1">
    <citation type="submission" date="2023-10" db="EMBL/GenBank/DDBJ databases">
        <authorList>
            <person name="Chen Y."/>
            <person name="Shah S."/>
            <person name="Dougan E. K."/>
            <person name="Thang M."/>
            <person name="Chan C."/>
        </authorList>
    </citation>
    <scope>NUCLEOTIDE SEQUENCE [LARGE SCALE GENOMIC DNA]</scope>
</reference>
<keyword evidence="1" id="KW-0472">Membrane</keyword>
<dbReference type="Pfam" id="PF13812">
    <property type="entry name" value="PPR_3"/>
    <property type="match status" value="1"/>
</dbReference>
<evidence type="ECO:0008006" key="4">
    <source>
        <dbReference type="Google" id="ProtNLM"/>
    </source>
</evidence>
<organism evidence="2 3">
    <name type="scientific">Prorocentrum cordatum</name>
    <dbReference type="NCBI Taxonomy" id="2364126"/>
    <lineage>
        <taxon>Eukaryota</taxon>
        <taxon>Sar</taxon>
        <taxon>Alveolata</taxon>
        <taxon>Dinophyceae</taxon>
        <taxon>Prorocentrales</taxon>
        <taxon>Prorocentraceae</taxon>
        <taxon>Prorocentrum</taxon>
    </lineage>
</organism>
<name>A0ABN9XZA8_9DINO</name>
<keyword evidence="3" id="KW-1185">Reference proteome</keyword>
<dbReference type="EMBL" id="CAUYUJ010021569">
    <property type="protein sequence ID" value="CAK0905484.1"/>
    <property type="molecule type" value="Genomic_DNA"/>
</dbReference>
<comment type="caution">
    <text evidence="2">The sequence shown here is derived from an EMBL/GenBank/DDBJ whole genome shotgun (WGS) entry which is preliminary data.</text>
</comment>
<dbReference type="Proteomes" id="UP001189429">
    <property type="component" value="Unassembled WGS sequence"/>
</dbReference>
<evidence type="ECO:0000313" key="3">
    <source>
        <dbReference type="Proteomes" id="UP001189429"/>
    </source>
</evidence>
<keyword evidence="1" id="KW-1133">Transmembrane helix</keyword>